<gene>
    <name evidence="1" type="ORF">TWF694_011463</name>
</gene>
<evidence type="ECO:0000313" key="2">
    <source>
        <dbReference type="Proteomes" id="UP001365542"/>
    </source>
</evidence>
<protein>
    <submittedName>
        <fullName evidence="1">Uncharacterized protein</fullName>
    </submittedName>
</protein>
<accession>A0AAV9X5J9</accession>
<proteinExistence type="predicted"/>
<keyword evidence="2" id="KW-1185">Reference proteome</keyword>
<evidence type="ECO:0000313" key="1">
    <source>
        <dbReference type="EMBL" id="KAK6537271.1"/>
    </source>
</evidence>
<dbReference type="AlphaFoldDB" id="A0AAV9X5J9"/>
<dbReference type="Proteomes" id="UP001365542">
    <property type="component" value="Unassembled WGS sequence"/>
</dbReference>
<dbReference type="EMBL" id="JAVHJO010000009">
    <property type="protein sequence ID" value="KAK6537271.1"/>
    <property type="molecule type" value="Genomic_DNA"/>
</dbReference>
<sequence>MCRKYFSNGHARSTGEHKGLTIWLITNPHTLPVLPAPIQGLPWFQVRIGPGLYMEDESGERALGQIENTTFDCSSGIIRFDKAYERETWWETWSKKPLGNPRSHTGHLFNNVTQRIIFNRYRNDTTKCSLVYKSNNLDLALVKLGDPKKFDCTIRNIAVTGIADNIESTVPALARPVRNRSTLGYKRDAKIGFTIGT</sequence>
<name>A0AAV9X5J9_9PEZI</name>
<reference evidence="1 2" key="1">
    <citation type="submission" date="2019-10" db="EMBL/GenBank/DDBJ databases">
        <authorList>
            <person name="Palmer J.M."/>
        </authorList>
    </citation>
    <scope>NUCLEOTIDE SEQUENCE [LARGE SCALE GENOMIC DNA]</scope>
    <source>
        <strain evidence="1 2">TWF694</strain>
    </source>
</reference>
<comment type="caution">
    <text evidence="1">The sequence shown here is derived from an EMBL/GenBank/DDBJ whole genome shotgun (WGS) entry which is preliminary data.</text>
</comment>
<organism evidence="1 2">
    <name type="scientific">Orbilia ellipsospora</name>
    <dbReference type="NCBI Taxonomy" id="2528407"/>
    <lineage>
        <taxon>Eukaryota</taxon>
        <taxon>Fungi</taxon>
        <taxon>Dikarya</taxon>
        <taxon>Ascomycota</taxon>
        <taxon>Pezizomycotina</taxon>
        <taxon>Orbiliomycetes</taxon>
        <taxon>Orbiliales</taxon>
        <taxon>Orbiliaceae</taxon>
        <taxon>Orbilia</taxon>
    </lineage>
</organism>